<dbReference type="GO" id="GO:0007020">
    <property type="term" value="P:microtubule nucleation"/>
    <property type="evidence" value="ECO:0007669"/>
    <property type="project" value="InterPro"/>
</dbReference>
<dbReference type="GO" id="GO:0043015">
    <property type="term" value="F:gamma-tubulin binding"/>
    <property type="evidence" value="ECO:0007669"/>
    <property type="project" value="InterPro"/>
</dbReference>
<dbReference type="GO" id="GO:0051011">
    <property type="term" value="F:microtubule minus-end binding"/>
    <property type="evidence" value="ECO:0007669"/>
    <property type="project" value="TreeGrafter"/>
</dbReference>
<dbReference type="InterPro" id="IPR041470">
    <property type="entry name" value="GCP_N"/>
</dbReference>
<dbReference type="Pfam" id="PF17681">
    <property type="entry name" value="GCP_N_terminal"/>
    <property type="match status" value="1"/>
</dbReference>
<dbReference type="GO" id="GO:0051225">
    <property type="term" value="P:spindle assembly"/>
    <property type="evidence" value="ECO:0007669"/>
    <property type="project" value="TreeGrafter"/>
</dbReference>
<comment type="subcellular location">
    <subcellularLocation>
        <location evidence="5">Cytoplasm</location>
        <location evidence="5">Cytoskeleton</location>
        <location evidence="5">Microtubule organizing center</location>
    </subcellularLocation>
</comment>
<organism evidence="8">
    <name type="scientific">Lygus hesperus</name>
    <name type="common">Western plant bug</name>
    <dbReference type="NCBI Taxonomy" id="30085"/>
    <lineage>
        <taxon>Eukaryota</taxon>
        <taxon>Metazoa</taxon>
        <taxon>Ecdysozoa</taxon>
        <taxon>Arthropoda</taxon>
        <taxon>Hexapoda</taxon>
        <taxon>Insecta</taxon>
        <taxon>Pterygota</taxon>
        <taxon>Neoptera</taxon>
        <taxon>Paraneoptera</taxon>
        <taxon>Hemiptera</taxon>
        <taxon>Heteroptera</taxon>
        <taxon>Panheteroptera</taxon>
        <taxon>Cimicomorpha</taxon>
        <taxon>Miridae</taxon>
        <taxon>Mirini</taxon>
        <taxon>Lygus</taxon>
    </lineage>
</organism>
<gene>
    <name evidence="8" type="primary">TUBGCP2_2</name>
    <name evidence="8" type="ORF">CM83_64125</name>
</gene>
<dbReference type="InterPro" id="IPR040457">
    <property type="entry name" value="GCP_C"/>
</dbReference>
<comment type="similarity">
    <text evidence="1 5">Belongs to the TUBGCP family.</text>
</comment>
<dbReference type="GO" id="GO:0031122">
    <property type="term" value="P:cytoplasmic microtubule organization"/>
    <property type="evidence" value="ECO:0007669"/>
    <property type="project" value="TreeGrafter"/>
</dbReference>
<evidence type="ECO:0000313" key="8">
    <source>
        <dbReference type="EMBL" id="JAG27476.1"/>
    </source>
</evidence>
<dbReference type="GO" id="GO:0005874">
    <property type="term" value="C:microtubule"/>
    <property type="evidence" value="ECO:0007669"/>
    <property type="project" value="UniProtKB-KW"/>
</dbReference>
<name>A0A0A9Y775_LYGHE</name>
<evidence type="ECO:0000256" key="4">
    <source>
        <dbReference type="ARBA" id="ARBA00023212"/>
    </source>
</evidence>
<dbReference type="GO" id="GO:0051321">
    <property type="term" value="P:meiotic cell cycle"/>
    <property type="evidence" value="ECO:0007669"/>
    <property type="project" value="TreeGrafter"/>
</dbReference>
<evidence type="ECO:0000259" key="7">
    <source>
        <dbReference type="Pfam" id="PF17681"/>
    </source>
</evidence>
<evidence type="ECO:0000256" key="5">
    <source>
        <dbReference type="RuleBase" id="RU363050"/>
    </source>
</evidence>
<dbReference type="AlphaFoldDB" id="A0A0A9Y775"/>
<reference evidence="8" key="1">
    <citation type="journal article" date="2014" name="PLoS ONE">
        <title>Transcriptome-Based Identification of ABC Transporters in the Western Tarnished Plant Bug Lygus hesperus.</title>
        <authorList>
            <person name="Hull J.J."/>
            <person name="Chaney K."/>
            <person name="Geib S.M."/>
            <person name="Fabrick J.A."/>
            <person name="Brent C.S."/>
            <person name="Walsh D."/>
            <person name="Lavine L.C."/>
        </authorList>
    </citation>
    <scope>NUCLEOTIDE SEQUENCE</scope>
</reference>
<protein>
    <recommendedName>
        <fullName evidence="5">Gamma-tubulin complex component</fullName>
    </recommendedName>
</protein>
<dbReference type="PANTHER" id="PTHR19302">
    <property type="entry name" value="GAMMA TUBULIN COMPLEX PROTEIN"/>
    <property type="match status" value="1"/>
</dbReference>
<feature type="domain" description="Gamma tubulin complex component protein N-terminal" evidence="7">
    <location>
        <begin position="83"/>
        <end position="372"/>
    </location>
</feature>
<keyword evidence="2 5" id="KW-0963">Cytoplasm</keyword>
<keyword evidence="3 5" id="KW-0493">Microtubule</keyword>
<reference evidence="8" key="2">
    <citation type="submission" date="2014-07" db="EMBL/GenBank/DDBJ databases">
        <authorList>
            <person name="Hull J."/>
        </authorList>
    </citation>
    <scope>NUCLEOTIDE SEQUENCE</scope>
</reference>
<dbReference type="InterPro" id="IPR007259">
    <property type="entry name" value="GCP"/>
</dbReference>
<evidence type="ECO:0000256" key="3">
    <source>
        <dbReference type="ARBA" id="ARBA00022701"/>
    </source>
</evidence>
<dbReference type="GO" id="GO:0000278">
    <property type="term" value="P:mitotic cell cycle"/>
    <property type="evidence" value="ECO:0007669"/>
    <property type="project" value="TreeGrafter"/>
</dbReference>
<accession>A0A0A9Y775</accession>
<dbReference type="GO" id="GO:0000930">
    <property type="term" value="C:gamma-tubulin complex"/>
    <property type="evidence" value="ECO:0007669"/>
    <property type="project" value="TreeGrafter"/>
</dbReference>
<evidence type="ECO:0000256" key="2">
    <source>
        <dbReference type="ARBA" id="ARBA00022490"/>
    </source>
</evidence>
<feature type="domain" description="Gamma tubulin complex component C-terminal" evidence="6">
    <location>
        <begin position="375"/>
        <end position="685"/>
    </location>
</feature>
<keyword evidence="4 5" id="KW-0206">Cytoskeleton</keyword>
<evidence type="ECO:0000256" key="1">
    <source>
        <dbReference type="ARBA" id="ARBA00010337"/>
    </source>
</evidence>
<proteinExistence type="inferred from homology"/>
<dbReference type="InterPro" id="IPR042241">
    <property type="entry name" value="GCP_C_sf"/>
</dbReference>
<dbReference type="GO" id="GO:0000922">
    <property type="term" value="C:spindle pole"/>
    <property type="evidence" value="ECO:0007669"/>
    <property type="project" value="InterPro"/>
</dbReference>
<dbReference type="Gene3D" id="1.20.120.1900">
    <property type="entry name" value="Gamma-tubulin complex, C-terminal domain"/>
    <property type="match status" value="1"/>
</dbReference>
<sequence>MSGQITPAEVPQFYSRLAQATVEVQRKKEKEGRDTGDKLELTDWRSERPNMTMDFSNSRVTFDLIPSSTLEHVPHTSQEHVVVQELLKVFVGGESEYMNVQYVGQVSKKWELFVSPTIDQLNFGFVMKCLPMAANYSVIAGFVEDSSRLSCGRVNQALGDGMDRQLAEYLLFIESLETKNRLKLLHLHEVWYHIQKSFSTLKLLSDIAKEVTEKKTRGGGTLSLLNDHLLKMLAPVAMEIEICRLITAHSAIPYMESVKQWIFNGMIYDPFDEFMIVENPKWKKKDYMEGYWEKMYQLRHQLVPNFLEDVKYYILNSGKYLNVIRECVKSEKEMNLAPVEDLPYTEDKTYYDVIFRAYKHSSKSLLDYMMNEFCLMDRITTAKRYFLLQQGDFVVQLLDTCHEELDKNINDINPSRLATLVEMAIRSGSSKGETDTEQFTSCLKPMDLGSQVRKILVECIPSKTKEDQDSSVLSESADFLTGYESFMLSMTCEWPVSLVFNTKVQSVYQMLFRHLFYCKYIERLLSCAWTRGQELKGKTYKAMGVYSDGIALCNRMTFFLQNMEYYMMEEAIEPAWAEFIEVVKNCESVDDLMKYHWNFQEKCTQDCLLTNLELLSDFRRILSLCKEFGSTWRIKDTDESWIKDLEERFNESLIIFLTKITQLSESDSTGKLLNLFYRQNYNHYYDSILQNADTDALMDSLRLQNY</sequence>
<dbReference type="EMBL" id="GBHO01016128">
    <property type="protein sequence ID" value="JAG27476.1"/>
    <property type="molecule type" value="Transcribed_RNA"/>
</dbReference>
<dbReference type="PANTHER" id="PTHR19302:SF13">
    <property type="entry name" value="GAMMA-TUBULIN COMPLEX COMPONENT 2"/>
    <property type="match status" value="1"/>
</dbReference>
<evidence type="ECO:0000259" key="6">
    <source>
        <dbReference type="Pfam" id="PF04130"/>
    </source>
</evidence>
<dbReference type="Pfam" id="PF04130">
    <property type="entry name" value="GCP_C_terminal"/>
    <property type="match status" value="1"/>
</dbReference>